<accession>A0A7T8K9W9</accession>
<dbReference type="Proteomes" id="UP000595437">
    <property type="component" value="Chromosome 3"/>
</dbReference>
<gene>
    <name evidence="1" type="ORF">FKW44_004416</name>
</gene>
<reference evidence="2" key="1">
    <citation type="submission" date="2021-01" db="EMBL/GenBank/DDBJ databases">
        <title>Caligus Genome Assembly.</title>
        <authorList>
            <person name="Gallardo-Escarate C."/>
        </authorList>
    </citation>
    <scope>NUCLEOTIDE SEQUENCE [LARGE SCALE GENOMIC DNA]</scope>
</reference>
<evidence type="ECO:0000313" key="2">
    <source>
        <dbReference type="Proteomes" id="UP000595437"/>
    </source>
</evidence>
<dbReference type="EMBL" id="CP045892">
    <property type="protein sequence ID" value="QQP52302.1"/>
    <property type="molecule type" value="Genomic_DNA"/>
</dbReference>
<organism evidence="1 2">
    <name type="scientific">Caligus rogercresseyi</name>
    <name type="common">Sea louse</name>
    <dbReference type="NCBI Taxonomy" id="217165"/>
    <lineage>
        <taxon>Eukaryota</taxon>
        <taxon>Metazoa</taxon>
        <taxon>Ecdysozoa</taxon>
        <taxon>Arthropoda</taxon>
        <taxon>Crustacea</taxon>
        <taxon>Multicrustacea</taxon>
        <taxon>Hexanauplia</taxon>
        <taxon>Copepoda</taxon>
        <taxon>Siphonostomatoida</taxon>
        <taxon>Caligidae</taxon>
        <taxon>Caligus</taxon>
    </lineage>
</organism>
<evidence type="ECO:0000313" key="1">
    <source>
        <dbReference type="EMBL" id="QQP52302.1"/>
    </source>
</evidence>
<protein>
    <submittedName>
        <fullName evidence="1">Uncharacterized protein</fullName>
    </submittedName>
</protein>
<name>A0A7T8K9W9_CALRO</name>
<dbReference type="AlphaFoldDB" id="A0A7T8K9W9"/>
<proteinExistence type="predicted"/>
<keyword evidence="2" id="KW-1185">Reference proteome</keyword>
<sequence length="70" mass="7685">MPLPALYRPKYTMGGCQRPFMFLEASDPTAIVPVLPLATSAPVYIYPFKSLVTKQFTGVGKIHNQGNSIN</sequence>